<keyword evidence="10" id="KW-1185">Reference proteome</keyword>
<feature type="transmembrane region" description="Helical" evidence="7">
    <location>
        <begin position="213"/>
        <end position="241"/>
    </location>
</feature>
<feature type="transmembrane region" description="Helical" evidence="7">
    <location>
        <begin position="54"/>
        <end position="72"/>
    </location>
</feature>
<evidence type="ECO:0000313" key="9">
    <source>
        <dbReference type="EMBL" id="KAJ8968363.1"/>
    </source>
</evidence>
<evidence type="ECO:0000256" key="3">
    <source>
        <dbReference type="ARBA" id="ARBA00022692"/>
    </source>
</evidence>
<evidence type="ECO:0000256" key="6">
    <source>
        <dbReference type="ARBA" id="ARBA00023315"/>
    </source>
</evidence>
<dbReference type="InterPro" id="IPR039859">
    <property type="entry name" value="PFA4/ZDH16/20/ERF2-like"/>
</dbReference>
<dbReference type="PANTHER" id="PTHR12246">
    <property type="entry name" value="PALMITOYLTRANSFERASE ZDHHC16"/>
    <property type="match status" value="1"/>
</dbReference>
<evidence type="ECO:0000313" key="10">
    <source>
        <dbReference type="Proteomes" id="UP001162164"/>
    </source>
</evidence>
<comment type="subcellular location">
    <subcellularLocation>
        <location evidence="1">Membrane</location>
        <topology evidence="1">Multi-pass membrane protein</topology>
    </subcellularLocation>
</comment>
<accession>A0ABQ9IXG3</accession>
<proteinExistence type="inferred from homology"/>
<gene>
    <name evidence="9" type="ORF">NQ317_009526</name>
</gene>
<reference evidence="9" key="1">
    <citation type="journal article" date="2023" name="Insect Mol. Biol.">
        <title>Genome sequencing provides insights into the evolution of gene families encoding plant cell wall-degrading enzymes in longhorned beetles.</title>
        <authorList>
            <person name="Shin N.R."/>
            <person name="Okamura Y."/>
            <person name="Kirsch R."/>
            <person name="Pauchet Y."/>
        </authorList>
    </citation>
    <scope>NUCLEOTIDE SEQUENCE</scope>
    <source>
        <strain evidence="9">MMC_N1</strain>
    </source>
</reference>
<keyword evidence="6 7" id="KW-0012">Acyltransferase</keyword>
<comment type="domain">
    <text evidence="7">The DHHC domain is required for palmitoyltransferase activity.</text>
</comment>
<evidence type="ECO:0000256" key="7">
    <source>
        <dbReference type="RuleBase" id="RU079119"/>
    </source>
</evidence>
<comment type="catalytic activity">
    <reaction evidence="7">
        <text>L-cysteinyl-[protein] + hexadecanoyl-CoA = S-hexadecanoyl-L-cysteinyl-[protein] + CoA</text>
        <dbReference type="Rhea" id="RHEA:36683"/>
        <dbReference type="Rhea" id="RHEA-COMP:10131"/>
        <dbReference type="Rhea" id="RHEA-COMP:11032"/>
        <dbReference type="ChEBI" id="CHEBI:29950"/>
        <dbReference type="ChEBI" id="CHEBI:57287"/>
        <dbReference type="ChEBI" id="CHEBI:57379"/>
        <dbReference type="ChEBI" id="CHEBI:74151"/>
        <dbReference type="EC" id="2.3.1.225"/>
    </reaction>
</comment>
<dbReference type="EMBL" id="JAPWTJ010002013">
    <property type="protein sequence ID" value="KAJ8968363.1"/>
    <property type="molecule type" value="Genomic_DNA"/>
</dbReference>
<feature type="domain" description="Palmitoyltransferase DHHC" evidence="8">
    <location>
        <begin position="129"/>
        <end position="250"/>
    </location>
</feature>
<keyword evidence="2 7" id="KW-0808">Transferase</keyword>
<keyword evidence="3 7" id="KW-0812">Transmembrane</keyword>
<evidence type="ECO:0000259" key="8">
    <source>
        <dbReference type="Pfam" id="PF01529"/>
    </source>
</evidence>
<evidence type="ECO:0000256" key="4">
    <source>
        <dbReference type="ARBA" id="ARBA00022989"/>
    </source>
</evidence>
<comment type="caution">
    <text evidence="9">The sequence shown here is derived from an EMBL/GenBank/DDBJ whole genome shotgun (WGS) entry which is preliminary data.</text>
</comment>
<dbReference type="InterPro" id="IPR001594">
    <property type="entry name" value="Palmitoyltrfase_DHHC"/>
</dbReference>
<organism evidence="9 10">
    <name type="scientific">Molorchus minor</name>
    <dbReference type="NCBI Taxonomy" id="1323400"/>
    <lineage>
        <taxon>Eukaryota</taxon>
        <taxon>Metazoa</taxon>
        <taxon>Ecdysozoa</taxon>
        <taxon>Arthropoda</taxon>
        <taxon>Hexapoda</taxon>
        <taxon>Insecta</taxon>
        <taxon>Pterygota</taxon>
        <taxon>Neoptera</taxon>
        <taxon>Endopterygota</taxon>
        <taxon>Coleoptera</taxon>
        <taxon>Polyphaga</taxon>
        <taxon>Cucujiformia</taxon>
        <taxon>Chrysomeloidea</taxon>
        <taxon>Cerambycidae</taxon>
        <taxon>Lamiinae</taxon>
        <taxon>Monochamini</taxon>
        <taxon>Molorchus</taxon>
    </lineage>
</organism>
<keyword evidence="5 7" id="KW-0472">Membrane</keyword>
<feature type="transmembrane region" description="Helical" evidence="7">
    <location>
        <begin position="173"/>
        <end position="193"/>
    </location>
</feature>
<dbReference type="Proteomes" id="UP001162164">
    <property type="component" value="Unassembled WGS sequence"/>
</dbReference>
<comment type="similarity">
    <text evidence="7">Belongs to the DHHC palmitoyltransferase family.</text>
</comment>
<dbReference type="PROSITE" id="PS50216">
    <property type="entry name" value="DHHC"/>
    <property type="match status" value="1"/>
</dbReference>
<dbReference type="EC" id="2.3.1.225" evidence="7"/>
<protein>
    <recommendedName>
        <fullName evidence="7">Palmitoyltransferase</fullName>
        <ecNumber evidence="7">2.3.1.225</ecNumber>
    </recommendedName>
</protein>
<evidence type="ECO:0000256" key="1">
    <source>
        <dbReference type="ARBA" id="ARBA00004141"/>
    </source>
</evidence>
<name>A0ABQ9IXG3_9CUCU</name>
<dbReference type="Pfam" id="PF01529">
    <property type="entry name" value="DHHC"/>
    <property type="match status" value="1"/>
</dbReference>
<sequence length="350" mass="40830">MALPGRDNRGPCYWCFKTVKWIPVLFIVTIVAWSYYAYVIELSLGTVETAVKQVLYLIFYHIFLFTFVWSYWQTIFTSSNRVPNKYKIPDEDYEAYTSHADSFETQNAILESFAMHLPITNITIGGGVRFCEKCRIVKPDRAHHCSVCEACILKMDHHCPWINNCVSFANYKFFVLFLGYALFILYICIPYHSSIFYFILEVINGDLSGMGKFHILFLFFVAVMFGVSLMSLFGYHCYLVCENRTTLESFRPPSFRGVGEDKYGFHLGKYRNFQEVFGEDPKTWFLPITTSLGDGIEYPVHSRHQQSYHSMDNTQNSLGDGLTFPQRRLDEDREGLLCEQRFEDDSHYYS</sequence>
<keyword evidence="4 7" id="KW-1133">Transmembrane helix</keyword>
<evidence type="ECO:0000256" key="2">
    <source>
        <dbReference type="ARBA" id="ARBA00022679"/>
    </source>
</evidence>
<feature type="transmembrane region" description="Helical" evidence="7">
    <location>
        <begin position="21"/>
        <end position="39"/>
    </location>
</feature>
<evidence type="ECO:0000256" key="5">
    <source>
        <dbReference type="ARBA" id="ARBA00023136"/>
    </source>
</evidence>